<sequence length="140" mass="14772">MWRGAFWLVGVDFPNRVSMAAYPGCSTGHAPSYRGAAPLCLYTASPGVPLHSASILHHPGSRSTLPLYCITRGAAPLCLYTASPGEPLHSASILHHPGSRSTLPLYCITRGAAPSAMDPSYSTVKRTDRKTGEGIGHDKG</sequence>
<dbReference type="Proteomes" id="UP001148018">
    <property type="component" value="Unassembled WGS sequence"/>
</dbReference>
<proteinExistence type="predicted"/>
<feature type="compositionally biased region" description="Basic and acidic residues" evidence="1">
    <location>
        <begin position="125"/>
        <end position="140"/>
    </location>
</feature>
<keyword evidence="3" id="KW-1185">Reference proteome</keyword>
<protein>
    <submittedName>
        <fullName evidence="2">Uncharacterized protein</fullName>
    </submittedName>
</protein>
<evidence type="ECO:0000256" key="1">
    <source>
        <dbReference type="SAM" id="MobiDB-lite"/>
    </source>
</evidence>
<evidence type="ECO:0000313" key="3">
    <source>
        <dbReference type="Proteomes" id="UP001148018"/>
    </source>
</evidence>
<gene>
    <name evidence="2" type="ORF">NHX12_010712</name>
</gene>
<dbReference type="EMBL" id="JANIIK010000115">
    <property type="protein sequence ID" value="KAJ3589871.1"/>
    <property type="molecule type" value="Genomic_DNA"/>
</dbReference>
<evidence type="ECO:0000313" key="2">
    <source>
        <dbReference type="EMBL" id="KAJ3589871.1"/>
    </source>
</evidence>
<accession>A0A9Q0IAR0</accession>
<feature type="region of interest" description="Disordered" evidence="1">
    <location>
        <begin position="115"/>
        <end position="140"/>
    </location>
</feature>
<comment type="caution">
    <text evidence="2">The sequence shown here is derived from an EMBL/GenBank/DDBJ whole genome shotgun (WGS) entry which is preliminary data.</text>
</comment>
<name>A0A9Q0IAR0_9TELE</name>
<organism evidence="2 3">
    <name type="scientific">Muraenolepis orangiensis</name>
    <name type="common">Patagonian moray cod</name>
    <dbReference type="NCBI Taxonomy" id="630683"/>
    <lineage>
        <taxon>Eukaryota</taxon>
        <taxon>Metazoa</taxon>
        <taxon>Chordata</taxon>
        <taxon>Craniata</taxon>
        <taxon>Vertebrata</taxon>
        <taxon>Euteleostomi</taxon>
        <taxon>Actinopterygii</taxon>
        <taxon>Neopterygii</taxon>
        <taxon>Teleostei</taxon>
        <taxon>Neoteleostei</taxon>
        <taxon>Acanthomorphata</taxon>
        <taxon>Zeiogadaria</taxon>
        <taxon>Gadariae</taxon>
        <taxon>Gadiformes</taxon>
        <taxon>Muraenolepidoidei</taxon>
        <taxon>Muraenolepididae</taxon>
        <taxon>Muraenolepis</taxon>
    </lineage>
</organism>
<dbReference type="AlphaFoldDB" id="A0A9Q0IAR0"/>
<reference evidence="2" key="1">
    <citation type="submission" date="2022-07" db="EMBL/GenBank/DDBJ databases">
        <title>Chromosome-level genome of Muraenolepis orangiensis.</title>
        <authorList>
            <person name="Kim J."/>
        </authorList>
    </citation>
    <scope>NUCLEOTIDE SEQUENCE</scope>
    <source>
        <strain evidence="2">KU_S4_2022</strain>
        <tissue evidence="2">Muscle</tissue>
    </source>
</reference>